<dbReference type="PANTHER" id="PTHR10110">
    <property type="entry name" value="SODIUM/HYDROGEN EXCHANGER"/>
    <property type="match status" value="1"/>
</dbReference>
<comment type="caution">
    <text evidence="12">The sequence shown here is derived from an EMBL/GenBank/DDBJ whole genome shotgun (WGS) entry which is preliminary data.</text>
</comment>
<evidence type="ECO:0000313" key="12">
    <source>
        <dbReference type="EMBL" id="GMG75176.1"/>
    </source>
</evidence>
<evidence type="ECO:0000256" key="10">
    <source>
        <dbReference type="SAM" id="Phobius"/>
    </source>
</evidence>
<dbReference type="AlphaFoldDB" id="A0AAX6BMY6"/>
<evidence type="ECO:0000256" key="2">
    <source>
        <dbReference type="ARBA" id="ARBA00022448"/>
    </source>
</evidence>
<feature type="transmembrane region" description="Helical" evidence="10">
    <location>
        <begin position="337"/>
        <end position="357"/>
    </location>
</feature>
<dbReference type="InterPro" id="IPR006153">
    <property type="entry name" value="Cation/H_exchanger_TM"/>
</dbReference>
<protein>
    <recommendedName>
        <fullName evidence="11">Cation/H+ exchanger transmembrane domain-containing protein</fullName>
    </recommendedName>
</protein>
<dbReference type="GO" id="GO:0005886">
    <property type="term" value="C:plasma membrane"/>
    <property type="evidence" value="ECO:0007669"/>
    <property type="project" value="UniProtKB-SubCell"/>
</dbReference>
<evidence type="ECO:0000256" key="6">
    <source>
        <dbReference type="ARBA" id="ARBA00023053"/>
    </source>
</evidence>
<dbReference type="GO" id="GO:0098719">
    <property type="term" value="P:sodium ion import across plasma membrane"/>
    <property type="evidence" value="ECO:0007669"/>
    <property type="project" value="TreeGrafter"/>
</dbReference>
<dbReference type="InterPro" id="IPR018422">
    <property type="entry name" value="Cation/H_exchanger_CPA1"/>
</dbReference>
<keyword evidence="2" id="KW-0813">Transport</keyword>
<evidence type="ECO:0000256" key="9">
    <source>
        <dbReference type="ARBA" id="ARBA00023201"/>
    </source>
</evidence>
<keyword evidence="3" id="KW-1003">Cell membrane</keyword>
<feature type="transmembrane region" description="Helical" evidence="10">
    <location>
        <begin position="363"/>
        <end position="384"/>
    </location>
</feature>
<keyword evidence="7" id="KW-0406">Ion transport</keyword>
<evidence type="ECO:0000256" key="1">
    <source>
        <dbReference type="ARBA" id="ARBA00004651"/>
    </source>
</evidence>
<evidence type="ECO:0000259" key="11">
    <source>
        <dbReference type="Pfam" id="PF00999"/>
    </source>
</evidence>
<keyword evidence="6" id="KW-0915">Sodium</keyword>
<feature type="transmembrane region" description="Helical" evidence="10">
    <location>
        <begin position="241"/>
        <end position="261"/>
    </location>
</feature>
<dbReference type="RefSeq" id="WP_098112470.1">
    <property type="nucleotide sequence ID" value="NZ_BSYK01000001.1"/>
</dbReference>
<dbReference type="Pfam" id="PF00999">
    <property type="entry name" value="Na_H_Exchanger"/>
    <property type="match status" value="1"/>
</dbReference>
<name>A0AAX6BMY6_PRIMG</name>
<dbReference type="GO" id="GO:0015386">
    <property type="term" value="F:potassium:proton antiporter activity"/>
    <property type="evidence" value="ECO:0007669"/>
    <property type="project" value="TreeGrafter"/>
</dbReference>
<dbReference type="Proteomes" id="UP001165240">
    <property type="component" value="Unassembled WGS sequence"/>
</dbReference>
<feature type="transmembrane region" description="Helical" evidence="10">
    <location>
        <begin position="29"/>
        <end position="46"/>
    </location>
</feature>
<dbReference type="GO" id="GO:0051453">
    <property type="term" value="P:regulation of intracellular pH"/>
    <property type="evidence" value="ECO:0007669"/>
    <property type="project" value="TreeGrafter"/>
</dbReference>
<keyword evidence="8 10" id="KW-0472">Membrane</keyword>
<comment type="subcellular location">
    <subcellularLocation>
        <location evidence="1">Cell membrane</location>
        <topology evidence="1">Multi-pass membrane protein</topology>
    </subcellularLocation>
</comment>
<evidence type="ECO:0000256" key="8">
    <source>
        <dbReference type="ARBA" id="ARBA00023136"/>
    </source>
</evidence>
<feature type="transmembrane region" description="Helical" evidence="10">
    <location>
        <begin position="303"/>
        <end position="325"/>
    </location>
</feature>
<feature type="transmembrane region" description="Helical" evidence="10">
    <location>
        <begin position="122"/>
        <end position="140"/>
    </location>
</feature>
<evidence type="ECO:0000256" key="4">
    <source>
        <dbReference type="ARBA" id="ARBA00022692"/>
    </source>
</evidence>
<dbReference type="EMBL" id="BSYK01000001">
    <property type="protein sequence ID" value="GMG75176.1"/>
    <property type="molecule type" value="Genomic_DNA"/>
</dbReference>
<evidence type="ECO:0000313" key="13">
    <source>
        <dbReference type="Proteomes" id="UP001165240"/>
    </source>
</evidence>
<dbReference type="GO" id="GO:0015385">
    <property type="term" value="F:sodium:proton antiporter activity"/>
    <property type="evidence" value="ECO:0007669"/>
    <property type="project" value="InterPro"/>
</dbReference>
<proteinExistence type="predicted"/>
<gene>
    <name evidence="12" type="ORF">ShirakiTB12_36440</name>
</gene>
<accession>A0AAX6BMY6</accession>
<feature type="transmembrane region" description="Helical" evidence="10">
    <location>
        <begin position="161"/>
        <end position="183"/>
    </location>
</feature>
<evidence type="ECO:0000256" key="5">
    <source>
        <dbReference type="ARBA" id="ARBA00022989"/>
    </source>
</evidence>
<feature type="transmembrane region" description="Helical" evidence="10">
    <location>
        <begin position="189"/>
        <end position="210"/>
    </location>
</feature>
<reference evidence="12" key="1">
    <citation type="journal article" date="2024" name="Appl Microbiol">
        <title>Effect of kuratsuki Bacillus and Priestia on Taste of Sake.</title>
        <authorList>
            <person name="Kobayashi K."/>
            <person name="Nishida H."/>
        </authorList>
    </citation>
    <scope>NUCLEOTIDE SEQUENCE</scope>
    <source>
        <strain evidence="12">B-12</strain>
    </source>
</reference>
<evidence type="ECO:0000256" key="7">
    <source>
        <dbReference type="ARBA" id="ARBA00023065"/>
    </source>
</evidence>
<keyword evidence="5 10" id="KW-1133">Transmembrane helix</keyword>
<organism evidence="12 13">
    <name type="scientific">Priestia megaterium</name>
    <name type="common">Bacillus megaterium</name>
    <dbReference type="NCBI Taxonomy" id="1404"/>
    <lineage>
        <taxon>Bacteria</taxon>
        <taxon>Bacillati</taxon>
        <taxon>Bacillota</taxon>
        <taxon>Bacilli</taxon>
        <taxon>Bacillales</taxon>
        <taxon>Bacillaceae</taxon>
        <taxon>Priestia</taxon>
    </lineage>
</organism>
<keyword evidence="4 10" id="KW-0812">Transmembrane</keyword>
<dbReference type="PANTHER" id="PTHR10110:SF86">
    <property type="entry name" value="SODIUM_HYDROGEN EXCHANGER 7"/>
    <property type="match status" value="1"/>
</dbReference>
<feature type="transmembrane region" description="Helical" evidence="10">
    <location>
        <begin position="58"/>
        <end position="81"/>
    </location>
</feature>
<feature type="domain" description="Cation/H+ exchanger transmembrane" evidence="11">
    <location>
        <begin position="10"/>
        <end position="388"/>
    </location>
</feature>
<feature type="transmembrane region" description="Helical" evidence="10">
    <location>
        <begin position="6"/>
        <end position="22"/>
    </location>
</feature>
<evidence type="ECO:0000256" key="3">
    <source>
        <dbReference type="ARBA" id="ARBA00022475"/>
    </source>
</evidence>
<sequence>MVTYWIILLAIAVGVVFIAEKLKQPYPTFLVVIGLIIGLVPIPALGEIKSYAANNDTVFQTTVIFIFLSALLGDAALKLPFDELKRNKKSISLLAFLGTLLTFLLVAASTYFFLNLSLQESLIFGALMAATDPVSVLSIFKSMGLNKRLSIVVEGESLANDGVAVVLFQIAVVTTALSLTGTLNALLEFLKVVSGGILIGGVFGLLASRITSKIDHYLVETGLSMVLFYGTFQLAEHFDVSGVISVVVGGVILGTYGRNVGMSDLTHEKVNSFWETIAFLSNALIFLLVGLEVSRIDFLDKGWLIVGSILIVLLARFLAVYISLAFDKSIPTSWKPIISWGGLKGSLSIALVLGITPEFEGKNLLLAMTFSNVVFSLLIQGTTLKKLVSFLNVK</sequence>
<dbReference type="Gene3D" id="6.10.140.1330">
    <property type="match status" value="1"/>
</dbReference>
<keyword evidence="9" id="KW-0739">Sodium transport</keyword>
<feature type="transmembrane region" description="Helical" evidence="10">
    <location>
        <begin position="93"/>
        <end position="116"/>
    </location>
</feature>
<feature type="transmembrane region" description="Helical" evidence="10">
    <location>
        <begin position="273"/>
        <end position="291"/>
    </location>
</feature>